<keyword evidence="2" id="KW-1185">Reference proteome</keyword>
<dbReference type="AlphaFoldDB" id="A0A7U2MH44"/>
<accession>A0A7U2MH44</accession>
<evidence type="ECO:0000313" key="2">
    <source>
        <dbReference type="Proteomes" id="UP000596276"/>
    </source>
</evidence>
<name>A0A7U2MH44_ASPFN</name>
<dbReference type="Proteomes" id="UP000596276">
    <property type="component" value="Chromosome 5"/>
</dbReference>
<protein>
    <submittedName>
        <fullName evidence="1">Uncharacterized protein</fullName>
    </submittedName>
</protein>
<reference evidence="2" key="1">
    <citation type="journal article" date="2021" name="G3 (Bethesda)">
        <title>Chromosome assembled and annotated genome sequence of Aspergillus flavus NRRL 3357.</title>
        <authorList>
            <person name="Skerker J.M."/>
            <person name="Pianalto K.M."/>
            <person name="Mondo S.J."/>
            <person name="Yang K."/>
            <person name="Arkin A.P."/>
            <person name="Keller N.P."/>
            <person name="Grigoriev I.V."/>
            <person name="Louise Glass N.L."/>
        </authorList>
    </citation>
    <scope>NUCLEOTIDE SEQUENCE [LARGE SCALE GENOMIC DNA]</scope>
    <source>
        <strain evidence="2">ATCC 200026 / FGSC A1120 / IAM 13836 / NRRL 3357 / JCM 12722 / SRRC 167</strain>
    </source>
</reference>
<organism evidence="1 2">
    <name type="scientific">Aspergillus flavus (strain ATCC 200026 / FGSC A1120 / IAM 13836 / NRRL 3357 / JCM 12722 / SRRC 167)</name>
    <dbReference type="NCBI Taxonomy" id="332952"/>
    <lineage>
        <taxon>Eukaryota</taxon>
        <taxon>Fungi</taxon>
        <taxon>Dikarya</taxon>
        <taxon>Ascomycota</taxon>
        <taxon>Pezizomycotina</taxon>
        <taxon>Eurotiomycetes</taxon>
        <taxon>Eurotiomycetidae</taxon>
        <taxon>Eurotiales</taxon>
        <taxon>Aspergillaceae</taxon>
        <taxon>Aspergillus</taxon>
        <taxon>Aspergillus subgen. Circumdati</taxon>
    </lineage>
</organism>
<gene>
    <name evidence="1" type="ORF">F9C07_2107552</name>
</gene>
<dbReference type="EMBL" id="CP044621">
    <property type="protein sequence ID" value="QRD83634.1"/>
    <property type="molecule type" value="Genomic_DNA"/>
</dbReference>
<sequence>MRHVAQWHKSIELFNELGSLTETYRALDPLMTEVTSPPMNTRFPTSPIGSYQGAISHLLESGIQLLQSFRRSIELNHTPGGESVGALGIWAFGIRYRNAHVNIRRRNGNKEIAPPKHMLSVTVKRTILIVMPERPVLNLRNGLYHYWYNLSQLVVEELPSSDKEPPSRPLESRISSTISTTSSELIPRAIALSAYTQNFSLESTHQAGPIRNIGTAIARVSQQRDPRAGGLSLPFPKTVCIVLGIDSFTSSGPELYMEEQMIIVQWLAMLPGSQAQTGYAIFWVTVSSRKARADPPRTVHGGEESVDGSINAMGQMIAALLINECTSAQSYLKSNLTIHKEVILSSPTPELLAYNFGLIPVLSDSLLTDLDNSTNLQAVARLLRH</sequence>
<evidence type="ECO:0000313" key="1">
    <source>
        <dbReference type="EMBL" id="QRD83634.1"/>
    </source>
</evidence>
<dbReference type="VEuPathDB" id="FungiDB:F9C07_2107552"/>
<proteinExistence type="predicted"/>